<dbReference type="Proteomes" id="UP001055811">
    <property type="component" value="Linkage Group LG05"/>
</dbReference>
<protein>
    <submittedName>
        <fullName evidence="1">Uncharacterized protein</fullName>
    </submittedName>
</protein>
<gene>
    <name evidence="1" type="ORF">L2E82_28096</name>
</gene>
<sequence>MLKWKPKKKVVIDESSLPTFKNVASGTENFKPMPNNDSKQPKSVSTFDYNSKNSNHLHPIPTKSQQGPKLQDGIAENGKQIMDISKPEDTNHSYSITRFDICPKKVNTGVIMLKASLLVKNREKRNQITRIVQGPSIYILRPGMVLLKRYMSLDDQVKIVKACRELGIGDGGFYQPGYNNGAKLHFKMMCLGMNWDPQSRQYSYIRITDNSKPPKIPDYFQDMVKRAIQDSNDYIQKNSGKIIPSMSPDICIAKFYTKDGKLGLHQDKDESRESLDRGLPVVSFSIGDSAEFLYGNERDIEKADLVKLESGDVMIFGGESRNIFHGVSSIVPDTASRRLLEATDIP</sequence>
<keyword evidence="2" id="KW-1185">Reference proteome</keyword>
<proteinExistence type="predicted"/>
<organism evidence="1 2">
    <name type="scientific">Cichorium intybus</name>
    <name type="common">Chicory</name>
    <dbReference type="NCBI Taxonomy" id="13427"/>
    <lineage>
        <taxon>Eukaryota</taxon>
        <taxon>Viridiplantae</taxon>
        <taxon>Streptophyta</taxon>
        <taxon>Embryophyta</taxon>
        <taxon>Tracheophyta</taxon>
        <taxon>Spermatophyta</taxon>
        <taxon>Magnoliopsida</taxon>
        <taxon>eudicotyledons</taxon>
        <taxon>Gunneridae</taxon>
        <taxon>Pentapetalae</taxon>
        <taxon>asterids</taxon>
        <taxon>campanulids</taxon>
        <taxon>Asterales</taxon>
        <taxon>Asteraceae</taxon>
        <taxon>Cichorioideae</taxon>
        <taxon>Cichorieae</taxon>
        <taxon>Cichoriinae</taxon>
        <taxon>Cichorium</taxon>
    </lineage>
</organism>
<name>A0ACB9CV92_CICIN</name>
<comment type="caution">
    <text evidence="1">The sequence shown here is derived from an EMBL/GenBank/DDBJ whole genome shotgun (WGS) entry which is preliminary data.</text>
</comment>
<accession>A0ACB9CV92</accession>
<reference evidence="2" key="1">
    <citation type="journal article" date="2022" name="Mol. Ecol. Resour.">
        <title>The genomes of chicory, endive, great burdock and yacon provide insights into Asteraceae palaeo-polyploidization history and plant inulin production.</title>
        <authorList>
            <person name="Fan W."/>
            <person name="Wang S."/>
            <person name="Wang H."/>
            <person name="Wang A."/>
            <person name="Jiang F."/>
            <person name="Liu H."/>
            <person name="Zhao H."/>
            <person name="Xu D."/>
            <person name="Zhang Y."/>
        </authorList>
    </citation>
    <scope>NUCLEOTIDE SEQUENCE [LARGE SCALE GENOMIC DNA]</scope>
    <source>
        <strain evidence="2">cv. Punajuju</strain>
    </source>
</reference>
<evidence type="ECO:0000313" key="1">
    <source>
        <dbReference type="EMBL" id="KAI3738078.1"/>
    </source>
</evidence>
<evidence type="ECO:0000313" key="2">
    <source>
        <dbReference type="Proteomes" id="UP001055811"/>
    </source>
</evidence>
<reference evidence="1 2" key="2">
    <citation type="journal article" date="2022" name="Mol. Ecol. Resour.">
        <title>The genomes of chicory, endive, great burdock and yacon provide insights into Asteraceae paleo-polyploidization history and plant inulin production.</title>
        <authorList>
            <person name="Fan W."/>
            <person name="Wang S."/>
            <person name="Wang H."/>
            <person name="Wang A."/>
            <person name="Jiang F."/>
            <person name="Liu H."/>
            <person name="Zhao H."/>
            <person name="Xu D."/>
            <person name="Zhang Y."/>
        </authorList>
    </citation>
    <scope>NUCLEOTIDE SEQUENCE [LARGE SCALE GENOMIC DNA]</scope>
    <source>
        <strain evidence="2">cv. Punajuju</strain>
        <tissue evidence="1">Leaves</tissue>
    </source>
</reference>
<dbReference type="EMBL" id="CM042013">
    <property type="protein sequence ID" value="KAI3738078.1"/>
    <property type="molecule type" value="Genomic_DNA"/>
</dbReference>